<protein>
    <submittedName>
        <fullName evidence="1">Uncharacterized protein</fullName>
    </submittedName>
</protein>
<accession>A0A0F9NRW1</accession>
<name>A0A0F9NRW1_9ZZZZ</name>
<proteinExistence type="predicted"/>
<gene>
    <name evidence="1" type="ORF">LCGC14_1227020</name>
</gene>
<evidence type="ECO:0000313" key="1">
    <source>
        <dbReference type="EMBL" id="KKM91590.1"/>
    </source>
</evidence>
<dbReference type="AlphaFoldDB" id="A0A0F9NRW1"/>
<reference evidence="1" key="1">
    <citation type="journal article" date="2015" name="Nature">
        <title>Complex archaea that bridge the gap between prokaryotes and eukaryotes.</title>
        <authorList>
            <person name="Spang A."/>
            <person name="Saw J.H."/>
            <person name="Jorgensen S.L."/>
            <person name="Zaremba-Niedzwiedzka K."/>
            <person name="Martijn J."/>
            <person name="Lind A.E."/>
            <person name="van Eijk R."/>
            <person name="Schleper C."/>
            <person name="Guy L."/>
            <person name="Ettema T.J."/>
        </authorList>
    </citation>
    <scope>NUCLEOTIDE SEQUENCE</scope>
</reference>
<dbReference type="EMBL" id="LAZR01006513">
    <property type="protein sequence ID" value="KKM91590.1"/>
    <property type="molecule type" value="Genomic_DNA"/>
</dbReference>
<sequence length="69" mass="7901">MNARHTHRFTAVPITGRGTHDGKEGLFGWRVECEHCGKKPQSGDVVEEIKTSWWKEIVPENKLVNIVYP</sequence>
<comment type="caution">
    <text evidence="1">The sequence shown here is derived from an EMBL/GenBank/DDBJ whole genome shotgun (WGS) entry which is preliminary data.</text>
</comment>
<organism evidence="1">
    <name type="scientific">marine sediment metagenome</name>
    <dbReference type="NCBI Taxonomy" id="412755"/>
    <lineage>
        <taxon>unclassified sequences</taxon>
        <taxon>metagenomes</taxon>
        <taxon>ecological metagenomes</taxon>
    </lineage>
</organism>